<name>A0A4Q4ST64_9PEZI</name>
<gene>
    <name evidence="1" type="ORF">DL764_010179</name>
</gene>
<dbReference type="Proteomes" id="UP000293360">
    <property type="component" value="Unassembled WGS sequence"/>
</dbReference>
<proteinExistence type="predicted"/>
<organism evidence="1 2">
    <name type="scientific">Monosporascus ibericus</name>
    <dbReference type="NCBI Taxonomy" id="155417"/>
    <lineage>
        <taxon>Eukaryota</taxon>
        <taxon>Fungi</taxon>
        <taxon>Dikarya</taxon>
        <taxon>Ascomycota</taxon>
        <taxon>Pezizomycotina</taxon>
        <taxon>Sordariomycetes</taxon>
        <taxon>Xylariomycetidae</taxon>
        <taxon>Xylariales</taxon>
        <taxon>Xylariales incertae sedis</taxon>
        <taxon>Monosporascus</taxon>
    </lineage>
</organism>
<evidence type="ECO:0000313" key="1">
    <source>
        <dbReference type="EMBL" id="RYO77792.1"/>
    </source>
</evidence>
<protein>
    <submittedName>
        <fullName evidence="1">Uncharacterized protein</fullName>
    </submittedName>
</protein>
<comment type="caution">
    <text evidence="1">The sequence shown here is derived from an EMBL/GenBank/DDBJ whole genome shotgun (WGS) entry which is preliminary data.</text>
</comment>
<sequence>MLTNLANVLTSGLNATGDAVKLRPYNQGFRLRWQQQVCSLGLADINGDRKGEGEKAYYECLYGHIVPTDLGFQARVGASKVVGRLELGSAHRVVQQAPVRGRVTEGVRAPGHVVDAHDAVVDAIEHEGSQQRELSLGAHLPARELVRRSAASAASRATSSAYAHAFSHAAEASSSCSRACSSSPARC</sequence>
<accession>A0A4Q4ST64</accession>
<dbReference type="EMBL" id="QJNU01001259">
    <property type="protein sequence ID" value="RYO77792.1"/>
    <property type="molecule type" value="Genomic_DNA"/>
</dbReference>
<keyword evidence="2" id="KW-1185">Reference proteome</keyword>
<evidence type="ECO:0000313" key="2">
    <source>
        <dbReference type="Proteomes" id="UP000293360"/>
    </source>
</evidence>
<dbReference type="AlphaFoldDB" id="A0A4Q4ST64"/>
<reference evidence="1 2" key="1">
    <citation type="submission" date="2018-06" db="EMBL/GenBank/DDBJ databases">
        <title>Complete Genomes of Monosporascus.</title>
        <authorList>
            <person name="Robinson A.J."/>
            <person name="Natvig D.O."/>
        </authorList>
    </citation>
    <scope>NUCLEOTIDE SEQUENCE [LARGE SCALE GENOMIC DNA]</scope>
    <source>
        <strain evidence="1 2">CBS 110550</strain>
    </source>
</reference>